<dbReference type="Gene3D" id="1.25.40.10">
    <property type="entry name" value="Tetratricopeptide repeat domain"/>
    <property type="match status" value="1"/>
</dbReference>
<dbReference type="RefSeq" id="WP_337706764.1">
    <property type="nucleotide sequence ID" value="NZ_JBBEGM010000017.1"/>
</dbReference>
<keyword evidence="6" id="KW-1185">Reference proteome</keyword>
<organism evidence="5 6">
    <name type="scientific">Actinomycetospora flava</name>
    <dbReference type="NCBI Taxonomy" id="3129232"/>
    <lineage>
        <taxon>Bacteria</taxon>
        <taxon>Bacillati</taxon>
        <taxon>Actinomycetota</taxon>
        <taxon>Actinomycetes</taxon>
        <taxon>Pseudonocardiales</taxon>
        <taxon>Pseudonocardiaceae</taxon>
        <taxon>Actinomycetospora</taxon>
    </lineage>
</organism>
<evidence type="ECO:0000313" key="6">
    <source>
        <dbReference type="Proteomes" id="UP001369736"/>
    </source>
</evidence>
<evidence type="ECO:0000256" key="3">
    <source>
        <dbReference type="ARBA" id="ARBA00023163"/>
    </source>
</evidence>
<dbReference type="Pfam" id="PF00196">
    <property type="entry name" value="GerE"/>
    <property type="match status" value="1"/>
</dbReference>
<evidence type="ECO:0000259" key="4">
    <source>
        <dbReference type="PROSITE" id="PS50043"/>
    </source>
</evidence>
<dbReference type="InterPro" id="IPR059106">
    <property type="entry name" value="WHD_MalT"/>
</dbReference>
<evidence type="ECO:0000313" key="5">
    <source>
        <dbReference type="EMBL" id="MEJ2865393.1"/>
    </source>
</evidence>
<dbReference type="SUPFAM" id="SSF46894">
    <property type="entry name" value="C-terminal effector domain of the bipartite response regulators"/>
    <property type="match status" value="1"/>
</dbReference>
<dbReference type="InterPro" id="IPR003593">
    <property type="entry name" value="AAA+_ATPase"/>
</dbReference>
<dbReference type="InterPro" id="IPR000792">
    <property type="entry name" value="Tscrpt_reg_LuxR_C"/>
</dbReference>
<evidence type="ECO:0000256" key="2">
    <source>
        <dbReference type="ARBA" id="ARBA00023125"/>
    </source>
</evidence>
<name>A0ABU8MEP6_9PSEU</name>
<evidence type="ECO:0000256" key="1">
    <source>
        <dbReference type="ARBA" id="ARBA00023015"/>
    </source>
</evidence>
<gene>
    <name evidence="5" type="ORF">WCD58_29840</name>
</gene>
<dbReference type="PROSITE" id="PS50043">
    <property type="entry name" value="HTH_LUXR_2"/>
    <property type="match status" value="1"/>
</dbReference>
<dbReference type="SUPFAM" id="SSF48452">
    <property type="entry name" value="TPR-like"/>
    <property type="match status" value="1"/>
</dbReference>
<sequence length="909" mass="98221">MLKSVGARPRVTRAKISIPRLPAAGLERTRLLRSLPGPTDTSGGPDRGHVIEVCAPAGYGKSTLLAQYARALQDAGQIVAWVACDRHDADPARWWTAVLSALSAAASNAGLTEPTSVFDGLEPPRTCEPAFMAEFVEAVEELATGVTLVVDDLHELPDGEVRETLADLLGGLPPNLQLVLGTRRDLGLPLHRLKLDGRLIGVRAEALRFDLDEVTSAVELQGIALPRDVLHTLWQRTEGWPAATRLAILALVEQDAPAEFVARFAGDERGVAEYLVAEILHRLPDDIVRFLLDVCVAEELSGELAGRLSGRADAGAILERLEQANALVQRLGGGGDWYRFHSLLRSYLQAELRRRDLVAARAQHRRAARWFIDADDPDAALEHAVAAADDDLVVSLLTGHGLRLLLAGGGRRLRELLASCSPGVLADPEVTLVVALVALEDGDLVGGDEALSRFRKASPEPPARLCRFVELVETSRARLHGDIPRAIAMSSAVGSAEWSAGPEGVHLELLMRANRAAVRIAAGDYRDARDDLEAALGLARHQGLDHLVLDCLNQLAGSAAGLSEVADSRRWAEQAIAFARERGWGSSPRLAYAHMLAAWSAHLMLDVEDAAKQAAVSLALLQGGRVSPEVDAVARSGEAVIAFDRLPERPQALRRLRWLWDAMPPDERPSPGLVAFAALGEVRMSLELGERDHAMAVVRRVVEALPDHGDSTVMAALTVVESRPQRAAAAVAPVLAGERPALVVTTRITAWLVLALADAHAQRPEATHRALLAALDEGERTGVKRAFYDMGAPVRDLLVALVGRAGRREQFLGEVLTAWTAARAWQQRTAENTSVERAVERPAELAAPLTGREIELLRDLPSMLTTEGIATEHTLSVNTVKSHLRSLYRKLGVNTRRDAVLTARRMSLL</sequence>
<dbReference type="PANTHER" id="PTHR44688:SF16">
    <property type="entry name" value="DNA-BINDING TRANSCRIPTIONAL ACTIVATOR DEVR_DOSR"/>
    <property type="match status" value="1"/>
</dbReference>
<dbReference type="InterPro" id="IPR016032">
    <property type="entry name" value="Sig_transdc_resp-reg_C-effctor"/>
</dbReference>
<dbReference type="EMBL" id="JBBEGM010000017">
    <property type="protein sequence ID" value="MEJ2865393.1"/>
    <property type="molecule type" value="Genomic_DNA"/>
</dbReference>
<dbReference type="InterPro" id="IPR036388">
    <property type="entry name" value="WH-like_DNA-bd_sf"/>
</dbReference>
<proteinExistence type="predicted"/>
<dbReference type="Pfam" id="PF25873">
    <property type="entry name" value="WHD_MalT"/>
    <property type="match status" value="1"/>
</dbReference>
<reference evidence="5 6" key="1">
    <citation type="submission" date="2024-03" db="EMBL/GenBank/DDBJ databases">
        <title>Actinomycetospora sp. OC33-EN07, a novel actinomycete isolated from wild orchid (Aerides multiflora).</title>
        <authorList>
            <person name="Suriyachadkun C."/>
        </authorList>
    </citation>
    <scope>NUCLEOTIDE SEQUENCE [LARGE SCALE GENOMIC DNA]</scope>
    <source>
        <strain evidence="5 6">OC33-EN07</strain>
    </source>
</reference>
<dbReference type="SMART" id="SM00421">
    <property type="entry name" value="HTH_LUXR"/>
    <property type="match status" value="1"/>
</dbReference>
<dbReference type="SMART" id="SM00382">
    <property type="entry name" value="AAA"/>
    <property type="match status" value="1"/>
</dbReference>
<dbReference type="InterPro" id="IPR049945">
    <property type="entry name" value="AAA_22"/>
</dbReference>
<accession>A0ABU8MEP6</accession>
<dbReference type="Proteomes" id="UP001369736">
    <property type="component" value="Unassembled WGS sequence"/>
</dbReference>
<feature type="domain" description="HTH luxR-type" evidence="4">
    <location>
        <begin position="842"/>
        <end position="907"/>
    </location>
</feature>
<dbReference type="PANTHER" id="PTHR44688">
    <property type="entry name" value="DNA-BINDING TRANSCRIPTIONAL ACTIVATOR DEVR_DOSR"/>
    <property type="match status" value="1"/>
</dbReference>
<dbReference type="InterPro" id="IPR011990">
    <property type="entry name" value="TPR-like_helical_dom_sf"/>
</dbReference>
<dbReference type="Pfam" id="PF13401">
    <property type="entry name" value="AAA_22"/>
    <property type="match status" value="1"/>
</dbReference>
<dbReference type="SUPFAM" id="SSF52540">
    <property type="entry name" value="P-loop containing nucleoside triphosphate hydrolases"/>
    <property type="match status" value="1"/>
</dbReference>
<keyword evidence="3" id="KW-0804">Transcription</keyword>
<keyword evidence="1" id="KW-0805">Transcription regulation</keyword>
<protein>
    <submittedName>
        <fullName evidence="5">LuxR C-terminal-related transcriptional regulator</fullName>
    </submittedName>
</protein>
<dbReference type="Gene3D" id="3.40.50.300">
    <property type="entry name" value="P-loop containing nucleotide triphosphate hydrolases"/>
    <property type="match status" value="1"/>
</dbReference>
<dbReference type="Gene3D" id="1.10.10.10">
    <property type="entry name" value="Winged helix-like DNA-binding domain superfamily/Winged helix DNA-binding domain"/>
    <property type="match status" value="1"/>
</dbReference>
<dbReference type="CDD" id="cd06170">
    <property type="entry name" value="LuxR_C_like"/>
    <property type="match status" value="1"/>
</dbReference>
<comment type="caution">
    <text evidence="5">The sequence shown here is derived from an EMBL/GenBank/DDBJ whole genome shotgun (WGS) entry which is preliminary data.</text>
</comment>
<dbReference type="InterPro" id="IPR027417">
    <property type="entry name" value="P-loop_NTPase"/>
</dbReference>
<keyword evidence="2" id="KW-0238">DNA-binding</keyword>